<name>A0A7V8FKG6_STEMA</name>
<dbReference type="Proteomes" id="UP000487117">
    <property type="component" value="Unassembled WGS sequence"/>
</dbReference>
<comment type="caution">
    <text evidence="1">The sequence shown here is derived from an EMBL/GenBank/DDBJ whole genome shotgun (WGS) entry which is preliminary data.</text>
</comment>
<evidence type="ECO:0000313" key="2">
    <source>
        <dbReference type="Proteomes" id="UP000487117"/>
    </source>
</evidence>
<organism evidence="1 2">
    <name type="scientific">Stenotrophomonas maltophilia</name>
    <name type="common">Pseudomonas maltophilia</name>
    <name type="synonym">Xanthomonas maltophilia</name>
    <dbReference type="NCBI Taxonomy" id="40324"/>
    <lineage>
        <taxon>Bacteria</taxon>
        <taxon>Pseudomonadati</taxon>
        <taxon>Pseudomonadota</taxon>
        <taxon>Gammaproteobacteria</taxon>
        <taxon>Lysobacterales</taxon>
        <taxon>Lysobacteraceae</taxon>
        <taxon>Stenotrophomonas</taxon>
        <taxon>Stenotrophomonas maltophilia group</taxon>
    </lineage>
</organism>
<dbReference type="AlphaFoldDB" id="A0A7V8FKG6"/>
<reference evidence="2" key="1">
    <citation type="journal article" date="2020" name="MBio">
        <title>Horizontal gene transfer to a defensive symbiont with a reduced genome amongst a multipartite beetle microbiome.</title>
        <authorList>
            <person name="Waterworth S.C."/>
            <person name="Florez L.V."/>
            <person name="Rees E.R."/>
            <person name="Hertweck C."/>
            <person name="Kaltenpoth M."/>
            <person name="Kwan J.C."/>
        </authorList>
    </citation>
    <scope>NUCLEOTIDE SEQUENCE [LARGE SCALE GENOMIC DNA]</scope>
</reference>
<evidence type="ECO:0000313" key="1">
    <source>
        <dbReference type="EMBL" id="KAF1017672.1"/>
    </source>
</evidence>
<evidence type="ECO:0008006" key="3">
    <source>
        <dbReference type="Google" id="ProtNLM"/>
    </source>
</evidence>
<protein>
    <recommendedName>
        <fullName evidence="3">Phage protein</fullName>
    </recommendedName>
</protein>
<dbReference type="EMBL" id="WNDS01000001">
    <property type="protein sequence ID" value="KAF1017672.1"/>
    <property type="molecule type" value="Genomic_DNA"/>
</dbReference>
<accession>A0A7V8FKG6</accession>
<sequence>MADIDLEVRFDALHDAIRARIAEAFPDFKTVEFYRDDEDTLFPPPACLLAMTEAEPSAEDDAGSGQFPVLLRFEASIIMAHRTPQTHANVRKAALALATWLYQLKRFPPCDAIKLLAIDPDEFSPKADKFVVWRVEFAMLGFLGETAWKNDGTVPIDVMYSFSPDVGQGNEEHYEPLQ</sequence>
<proteinExistence type="predicted"/>
<gene>
    <name evidence="1" type="ORF">GAK31_00940</name>
</gene>